<dbReference type="Gene3D" id="1.10.443.10">
    <property type="entry name" value="Intergrase catalytic core"/>
    <property type="match status" value="1"/>
</dbReference>
<reference evidence="3" key="1">
    <citation type="journal article" date="2019" name="Int. J. Syst. Evol. Microbiol.">
        <title>The Global Catalogue of Microorganisms (GCM) 10K type strain sequencing project: providing services to taxonomists for standard genome sequencing and annotation.</title>
        <authorList>
            <consortium name="The Broad Institute Genomics Platform"/>
            <consortium name="The Broad Institute Genome Sequencing Center for Infectious Disease"/>
            <person name="Wu L."/>
            <person name="Ma J."/>
        </authorList>
    </citation>
    <scope>NUCLEOTIDE SEQUENCE [LARGE SCALE GENOMIC DNA]</scope>
    <source>
        <strain evidence="3">CCM 7403</strain>
    </source>
</reference>
<proteinExistence type="predicted"/>
<dbReference type="InterPro" id="IPR011010">
    <property type="entry name" value="DNA_brk_join_enz"/>
</dbReference>
<sequence length="394" mass="44061">MHCELNLVVDSMLADPVTGQTAPELVAIREAMKNMKRANSGLTWIKQPHVRAFFEQVRGHRNVTHELLDSLPPSRTRDYVRGLLVEHGALPRKDLYLDRFSDWAPGAIERLDHPDDREVITRFIRWHILRRMNEADGTSRGTFLRSKQTVTVAIDFVTWLRSRGVRLEDLTQGDLDAWQAGGTTTRGIASRFLGWAIKTRLIDPDLRLTPHRRGTSPKLDSQAQNEAIDDHVHNTDMPARHRAIAILLLVFGQPLERLVALTWDDVNITGDPVRIRLGGTADIELHPPLDEPFRQLAVQPHNQQTAAHPNSNWVFPGYSPGRHLDAGYIAGRLRASVGARAGRLGTLHELSKLAPTAVIAEVLGYSPATIERHAIGSAANYATYIQARLDADRS</sequence>
<organism evidence="2 3">
    <name type="scientific">Nocardioides daphniae</name>
    <dbReference type="NCBI Taxonomy" id="402297"/>
    <lineage>
        <taxon>Bacteria</taxon>
        <taxon>Bacillati</taxon>
        <taxon>Actinomycetota</taxon>
        <taxon>Actinomycetes</taxon>
        <taxon>Propionibacteriales</taxon>
        <taxon>Nocardioidaceae</taxon>
        <taxon>Nocardioides</taxon>
    </lineage>
</organism>
<evidence type="ECO:0000256" key="1">
    <source>
        <dbReference type="ARBA" id="ARBA00023172"/>
    </source>
</evidence>
<dbReference type="EMBL" id="BMCK01000004">
    <property type="protein sequence ID" value="GGD25296.1"/>
    <property type="molecule type" value="Genomic_DNA"/>
</dbReference>
<dbReference type="InterPro" id="IPR013762">
    <property type="entry name" value="Integrase-like_cat_sf"/>
</dbReference>
<accession>A0ABQ1QGE1</accession>
<protein>
    <recommendedName>
        <fullName evidence="4">Fis family transcriptional regulator</fullName>
    </recommendedName>
</protein>
<evidence type="ECO:0000313" key="3">
    <source>
        <dbReference type="Proteomes" id="UP000630594"/>
    </source>
</evidence>
<keyword evidence="3" id="KW-1185">Reference proteome</keyword>
<comment type="caution">
    <text evidence="2">The sequence shown here is derived from an EMBL/GenBank/DDBJ whole genome shotgun (WGS) entry which is preliminary data.</text>
</comment>
<keyword evidence="1" id="KW-0233">DNA recombination</keyword>
<dbReference type="Proteomes" id="UP000630594">
    <property type="component" value="Unassembled WGS sequence"/>
</dbReference>
<evidence type="ECO:0000313" key="2">
    <source>
        <dbReference type="EMBL" id="GGD25296.1"/>
    </source>
</evidence>
<name>A0ABQ1QGE1_9ACTN</name>
<evidence type="ECO:0008006" key="4">
    <source>
        <dbReference type="Google" id="ProtNLM"/>
    </source>
</evidence>
<gene>
    <name evidence="2" type="ORF">GCM10007231_25760</name>
</gene>
<dbReference type="RefSeq" id="WP_229721604.1">
    <property type="nucleotide sequence ID" value="NZ_BMCK01000004.1"/>
</dbReference>
<dbReference type="SUPFAM" id="SSF56349">
    <property type="entry name" value="DNA breaking-rejoining enzymes"/>
    <property type="match status" value="1"/>
</dbReference>